<protein>
    <submittedName>
        <fullName evidence="4">Fibronectin type III,Immunoglobulin subtype,Immunoglobulin-like domain,Immunoglobulin-like</fullName>
    </submittedName>
</protein>
<dbReference type="CDD" id="cd00063">
    <property type="entry name" value="FN3"/>
    <property type="match status" value="1"/>
</dbReference>
<dbReference type="InterPro" id="IPR036116">
    <property type="entry name" value="FN3_sf"/>
</dbReference>
<keyword evidence="1" id="KW-0812">Transmembrane</keyword>
<evidence type="ECO:0000256" key="1">
    <source>
        <dbReference type="SAM" id="Phobius"/>
    </source>
</evidence>
<accession>A0A5E4N573</accession>
<evidence type="ECO:0000259" key="2">
    <source>
        <dbReference type="PROSITE" id="PS50835"/>
    </source>
</evidence>
<feature type="transmembrane region" description="Helical" evidence="1">
    <location>
        <begin position="7"/>
        <end position="25"/>
    </location>
</feature>
<dbReference type="InterPro" id="IPR003961">
    <property type="entry name" value="FN3_dom"/>
</dbReference>
<proteinExistence type="predicted"/>
<dbReference type="InterPro" id="IPR003599">
    <property type="entry name" value="Ig_sub"/>
</dbReference>
<gene>
    <name evidence="4" type="ORF">CINCED_3A013684</name>
</gene>
<dbReference type="Gene3D" id="2.60.40.10">
    <property type="entry name" value="Immunoglobulins"/>
    <property type="match status" value="2"/>
</dbReference>
<feature type="transmembrane region" description="Helical" evidence="1">
    <location>
        <begin position="232"/>
        <end position="256"/>
    </location>
</feature>
<dbReference type="SMART" id="SM00409">
    <property type="entry name" value="IG"/>
    <property type="match status" value="1"/>
</dbReference>
<sequence length="289" mass="33069">MLYYKSITFNLFYIFVVSFISVPYTNGNSINEYRKMFPKLGENVTLKCEFNNMINSTVFWNIHHKELPGRAKILKNGNLFISSFNTTDAGIYICDRAAGNETSIEFELISKSIPGSLLDVKVIPYSVLILITWREIENNDTYPVKYITIRYRIVDGGYASNSWNVLKVNPSKVQKEIYSLRPNTHYKIQLSVSNEIGEGAITELTTKTLNDLTETELEKHLLEGIDTFDTRAWTFAVIVIMSTFSIFGIALCCLFIKDPRMQKSLEDSDDIERIELIPNITINPGYCET</sequence>
<dbReference type="SUPFAM" id="SSF49265">
    <property type="entry name" value="Fibronectin type III"/>
    <property type="match status" value="1"/>
</dbReference>
<keyword evidence="1" id="KW-0472">Membrane</keyword>
<dbReference type="PROSITE" id="PS50853">
    <property type="entry name" value="FN3"/>
    <property type="match status" value="1"/>
</dbReference>
<dbReference type="InterPro" id="IPR036179">
    <property type="entry name" value="Ig-like_dom_sf"/>
</dbReference>
<dbReference type="AlphaFoldDB" id="A0A5E4N573"/>
<keyword evidence="1" id="KW-1133">Transmembrane helix</keyword>
<dbReference type="InterPro" id="IPR013783">
    <property type="entry name" value="Ig-like_fold"/>
</dbReference>
<name>A0A5E4N573_9HEMI</name>
<evidence type="ECO:0000313" key="5">
    <source>
        <dbReference type="Proteomes" id="UP000325440"/>
    </source>
</evidence>
<dbReference type="EMBL" id="CABPRJ010001467">
    <property type="protein sequence ID" value="VVC38286.1"/>
    <property type="molecule type" value="Genomic_DNA"/>
</dbReference>
<reference evidence="4 5" key="1">
    <citation type="submission" date="2019-08" db="EMBL/GenBank/DDBJ databases">
        <authorList>
            <person name="Alioto T."/>
            <person name="Alioto T."/>
            <person name="Gomez Garrido J."/>
        </authorList>
    </citation>
    <scope>NUCLEOTIDE SEQUENCE [LARGE SCALE GENOMIC DNA]</scope>
</reference>
<evidence type="ECO:0000259" key="3">
    <source>
        <dbReference type="PROSITE" id="PS50853"/>
    </source>
</evidence>
<dbReference type="SUPFAM" id="SSF48726">
    <property type="entry name" value="Immunoglobulin"/>
    <property type="match status" value="1"/>
</dbReference>
<dbReference type="OrthoDB" id="6266590at2759"/>
<dbReference type="InterPro" id="IPR007110">
    <property type="entry name" value="Ig-like_dom"/>
</dbReference>
<dbReference type="PROSITE" id="PS50835">
    <property type="entry name" value="IG_LIKE"/>
    <property type="match status" value="1"/>
</dbReference>
<keyword evidence="5" id="KW-1185">Reference proteome</keyword>
<dbReference type="Proteomes" id="UP000325440">
    <property type="component" value="Unassembled WGS sequence"/>
</dbReference>
<evidence type="ECO:0000313" key="4">
    <source>
        <dbReference type="EMBL" id="VVC38286.1"/>
    </source>
</evidence>
<feature type="domain" description="Fibronectin type-III" evidence="3">
    <location>
        <begin position="113"/>
        <end position="212"/>
    </location>
</feature>
<organism evidence="4 5">
    <name type="scientific">Cinara cedri</name>
    <dbReference type="NCBI Taxonomy" id="506608"/>
    <lineage>
        <taxon>Eukaryota</taxon>
        <taxon>Metazoa</taxon>
        <taxon>Ecdysozoa</taxon>
        <taxon>Arthropoda</taxon>
        <taxon>Hexapoda</taxon>
        <taxon>Insecta</taxon>
        <taxon>Pterygota</taxon>
        <taxon>Neoptera</taxon>
        <taxon>Paraneoptera</taxon>
        <taxon>Hemiptera</taxon>
        <taxon>Sternorrhyncha</taxon>
        <taxon>Aphidomorpha</taxon>
        <taxon>Aphidoidea</taxon>
        <taxon>Aphididae</taxon>
        <taxon>Lachninae</taxon>
        <taxon>Cinara</taxon>
    </lineage>
</organism>
<feature type="domain" description="Ig-like" evidence="2">
    <location>
        <begin position="23"/>
        <end position="110"/>
    </location>
</feature>